<organism evidence="3 4">
    <name type="scientific">Aphanomyces euteiches</name>
    <dbReference type="NCBI Taxonomy" id="100861"/>
    <lineage>
        <taxon>Eukaryota</taxon>
        <taxon>Sar</taxon>
        <taxon>Stramenopiles</taxon>
        <taxon>Oomycota</taxon>
        <taxon>Saprolegniomycetes</taxon>
        <taxon>Saprolegniales</taxon>
        <taxon>Verrucalvaceae</taxon>
        <taxon>Aphanomyces</taxon>
    </lineage>
</organism>
<evidence type="ECO:0000256" key="2">
    <source>
        <dbReference type="SAM" id="SignalP"/>
    </source>
</evidence>
<dbReference type="Proteomes" id="UP000481153">
    <property type="component" value="Unassembled WGS sequence"/>
</dbReference>
<reference evidence="3 4" key="1">
    <citation type="submission" date="2019-07" db="EMBL/GenBank/DDBJ databases">
        <title>Genomics analysis of Aphanomyces spp. identifies a new class of oomycete effector associated with host adaptation.</title>
        <authorList>
            <person name="Gaulin E."/>
        </authorList>
    </citation>
    <scope>NUCLEOTIDE SEQUENCE [LARGE SCALE GENOMIC DNA]</scope>
    <source>
        <strain evidence="3 4">ATCC 201684</strain>
    </source>
</reference>
<keyword evidence="2" id="KW-0732">Signal</keyword>
<proteinExistence type="predicted"/>
<protein>
    <submittedName>
        <fullName evidence="3">Uncharacterized protein</fullName>
    </submittedName>
</protein>
<dbReference type="VEuPathDB" id="FungiDB:AeMF1_001686"/>
<keyword evidence="1" id="KW-1133">Transmembrane helix</keyword>
<feature type="chain" id="PRO_5026230351" evidence="2">
    <location>
        <begin position="21"/>
        <end position="106"/>
    </location>
</feature>
<accession>A0A6G0WJR4</accession>
<feature type="transmembrane region" description="Helical" evidence="1">
    <location>
        <begin position="59"/>
        <end position="80"/>
    </location>
</feature>
<dbReference type="EMBL" id="VJMJ01000194">
    <property type="protein sequence ID" value="KAF0727491.1"/>
    <property type="molecule type" value="Genomic_DNA"/>
</dbReference>
<comment type="caution">
    <text evidence="3">The sequence shown here is derived from an EMBL/GenBank/DDBJ whole genome shotgun (WGS) entry which is preliminary data.</text>
</comment>
<keyword evidence="4" id="KW-1185">Reference proteome</keyword>
<evidence type="ECO:0000256" key="1">
    <source>
        <dbReference type="SAM" id="Phobius"/>
    </source>
</evidence>
<evidence type="ECO:0000313" key="4">
    <source>
        <dbReference type="Proteomes" id="UP000481153"/>
    </source>
</evidence>
<evidence type="ECO:0000313" key="3">
    <source>
        <dbReference type="EMBL" id="KAF0727491.1"/>
    </source>
</evidence>
<gene>
    <name evidence="3" type="ORF">Ae201684_014512</name>
</gene>
<keyword evidence="1" id="KW-0812">Transmembrane</keyword>
<name>A0A6G0WJR4_9STRA</name>
<dbReference type="AlphaFoldDB" id="A0A6G0WJR4"/>
<keyword evidence="1" id="KW-0472">Membrane</keyword>
<feature type="signal peptide" evidence="2">
    <location>
        <begin position="1"/>
        <end position="20"/>
    </location>
</feature>
<sequence length="106" mass="11366">MTMKMLLRVVLLVALSTVFALESNSTSANSTNSTGNITIPTVTSPAQSTKHKDAGLSGVVYAGIAIGVVAVLGFFVECCMHKRTYWSKRNEINAGLQTHLPDNRIV</sequence>